<dbReference type="VEuPathDB" id="VectorBase:ACHR004595"/>
<organism evidence="1 2">
    <name type="scientific">Anopheles christyi</name>
    <dbReference type="NCBI Taxonomy" id="43041"/>
    <lineage>
        <taxon>Eukaryota</taxon>
        <taxon>Metazoa</taxon>
        <taxon>Ecdysozoa</taxon>
        <taxon>Arthropoda</taxon>
        <taxon>Hexapoda</taxon>
        <taxon>Insecta</taxon>
        <taxon>Pterygota</taxon>
        <taxon>Neoptera</taxon>
        <taxon>Endopterygota</taxon>
        <taxon>Diptera</taxon>
        <taxon>Nematocera</taxon>
        <taxon>Culicoidea</taxon>
        <taxon>Culicidae</taxon>
        <taxon>Anophelinae</taxon>
        <taxon>Anopheles</taxon>
    </lineage>
</organism>
<sequence>MRNDESFTEDESADDCSVREMHSGFKALYEELDRLSKQATDTVRSVENESVNEAEVLRKEDISDLISYARKFIRETRKSFVTVDEHGIQCEPERRSDKKVSTPKAWKQAIVVGKVPQRENTTGCVQRRRSAVTVIQAIPRDVPCVLTDEPAQERAQMTPGSISIQTEPLNNTVAVETLPEKNIKMSLRTPKMYRKM</sequence>
<dbReference type="AlphaFoldDB" id="A0A182K1G1"/>
<reference evidence="1" key="2">
    <citation type="submission" date="2020-05" db="UniProtKB">
        <authorList>
            <consortium name="EnsemblMetazoa"/>
        </authorList>
    </citation>
    <scope>IDENTIFICATION</scope>
    <source>
        <strain evidence="1">ACHKN1017</strain>
    </source>
</reference>
<evidence type="ECO:0000313" key="1">
    <source>
        <dbReference type="EnsemblMetazoa" id="ACHR004595-PA"/>
    </source>
</evidence>
<dbReference type="Proteomes" id="UP000075881">
    <property type="component" value="Unassembled WGS sequence"/>
</dbReference>
<accession>A0A182K1G1</accession>
<reference evidence="2" key="1">
    <citation type="submission" date="2013-03" db="EMBL/GenBank/DDBJ databases">
        <title>The Genome Sequence of Anopheles christyi ACHKN1017.</title>
        <authorList>
            <consortium name="The Broad Institute Genomics Platform"/>
            <person name="Neafsey D.E."/>
            <person name="Besansky N."/>
            <person name="Walker B."/>
            <person name="Young S.K."/>
            <person name="Zeng Q."/>
            <person name="Gargeya S."/>
            <person name="Fitzgerald M."/>
            <person name="Haas B."/>
            <person name="Abouelleil A."/>
            <person name="Allen A.W."/>
            <person name="Alvarado L."/>
            <person name="Arachchi H.M."/>
            <person name="Berlin A.M."/>
            <person name="Chapman S.B."/>
            <person name="Gainer-Dewar J."/>
            <person name="Goldberg J."/>
            <person name="Griggs A."/>
            <person name="Gujja S."/>
            <person name="Hansen M."/>
            <person name="Howarth C."/>
            <person name="Imamovic A."/>
            <person name="Ireland A."/>
            <person name="Larimer J."/>
            <person name="McCowan C."/>
            <person name="Murphy C."/>
            <person name="Pearson M."/>
            <person name="Poon T.W."/>
            <person name="Priest M."/>
            <person name="Roberts A."/>
            <person name="Saif S."/>
            <person name="Shea T."/>
            <person name="Sisk P."/>
            <person name="Sykes S."/>
            <person name="Wortman J."/>
            <person name="Nusbaum C."/>
            <person name="Birren B."/>
        </authorList>
    </citation>
    <scope>NUCLEOTIDE SEQUENCE [LARGE SCALE GENOMIC DNA]</scope>
    <source>
        <strain evidence="2">ACHKN1017</strain>
    </source>
</reference>
<proteinExistence type="predicted"/>
<dbReference type="EnsemblMetazoa" id="ACHR004595-RA">
    <property type="protein sequence ID" value="ACHR004595-PA"/>
    <property type="gene ID" value="ACHR004595"/>
</dbReference>
<evidence type="ECO:0000313" key="2">
    <source>
        <dbReference type="Proteomes" id="UP000075881"/>
    </source>
</evidence>
<name>A0A182K1G1_9DIPT</name>
<keyword evidence="2" id="KW-1185">Reference proteome</keyword>
<protein>
    <submittedName>
        <fullName evidence="1">Uncharacterized protein</fullName>
    </submittedName>
</protein>